<feature type="transmembrane region" description="Helical" evidence="1">
    <location>
        <begin position="40"/>
        <end position="67"/>
    </location>
</feature>
<dbReference type="EMBL" id="FN554974">
    <property type="protein sequence ID" value="CBH18402.1"/>
    <property type="molecule type" value="Genomic_DNA"/>
</dbReference>
<protein>
    <submittedName>
        <fullName evidence="2">Uncharacterized protein</fullName>
    </submittedName>
</protein>
<organism evidence="2 3">
    <name type="scientific">Trypanosoma brucei gambiense (strain MHOM/CI/86/DAL972)</name>
    <dbReference type="NCBI Taxonomy" id="679716"/>
    <lineage>
        <taxon>Eukaryota</taxon>
        <taxon>Discoba</taxon>
        <taxon>Euglenozoa</taxon>
        <taxon>Kinetoplastea</taxon>
        <taxon>Metakinetoplastina</taxon>
        <taxon>Trypanosomatida</taxon>
        <taxon>Trypanosomatidae</taxon>
        <taxon>Trypanosoma</taxon>
    </lineage>
</organism>
<feature type="transmembrane region" description="Helical" evidence="1">
    <location>
        <begin position="73"/>
        <end position="94"/>
    </location>
</feature>
<dbReference type="GeneID" id="23866711"/>
<dbReference type="RefSeq" id="XP_011780666.1">
    <property type="nucleotide sequence ID" value="XM_011782364.1"/>
</dbReference>
<gene>
    <name evidence="2" type="ORF">TbgDal_XI15210</name>
</gene>
<sequence>MSWPKGVWRGTRTHTLVCEAGTRIQGKICAFGAYTRRQTYFILAFVPASGPILGDFGIPFIFFWQLWYALTFLPFYIAVLCACLLLASLCFVVIALGNSHVLLPQFFFFFVFTWVGAW</sequence>
<evidence type="ECO:0000313" key="2">
    <source>
        <dbReference type="EMBL" id="CBH18402.1"/>
    </source>
</evidence>
<dbReference type="KEGG" id="tbg:TbgDal_XI15210"/>
<keyword evidence="1" id="KW-0472">Membrane</keyword>
<keyword evidence="1" id="KW-1133">Transmembrane helix</keyword>
<evidence type="ECO:0000256" key="1">
    <source>
        <dbReference type="SAM" id="Phobius"/>
    </source>
</evidence>
<accession>D0A9Q1</accession>
<keyword evidence="1" id="KW-0812">Transmembrane</keyword>
<dbReference type="AlphaFoldDB" id="D0A9Q1"/>
<reference evidence="3" key="1">
    <citation type="journal article" date="2010" name="PLoS Negl. Trop. Dis.">
        <title>The genome sequence of Trypanosoma brucei gambiense, causative agent of chronic human african trypanosomiasis.</title>
        <authorList>
            <person name="Jackson A.P."/>
            <person name="Sanders M."/>
            <person name="Berry A."/>
            <person name="McQuillan J."/>
            <person name="Aslett M.A."/>
            <person name="Quail M.A."/>
            <person name="Chukualim B."/>
            <person name="Capewell P."/>
            <person name="MacLeod A."/>
            <person name="Melville S.E."/>
            <person name="Gibson W."/>
            <person name="Barry J.D."/>
            <person name="Berriman M."/>
            <person name="Hertz-Fowler C."/>
        </authorList>
    </citation>
    <scope>NUCLEOTIDE SEQUENCE [LARGE SCALE GENOMIC DNA]</scope>
    <source>
        <strain evidence="3">MHOM/CI/86/DAL972</strain>
    </source>
</reference>
<dbReference type="Proteomes" id="UP000002316">
    <property type="component" value="Chromosome 11"/>
</dbReference>
<feature type="transmembrane region" description="Helical" evidence="1">
    <location>
        <begin position="101"/>
        <end position="117"/>
    </location>
</feature>
<evidence type="ECO:0000313" key="3">
    <source>
        <dbReference type="Proteomes" id="UP000002316"/>
    </source>
</evidence>
<proteinExistence type="predicted"/>
<name>D0A9Q1_TRYB9</name>